<organism evidence="1 2">
    <name type="scientific">Brassica cretica</name>
    <name type="common">Mustard</name>
    <dbReference type="NCBI Taxonomy" id="69181"/>
    <lineage>
        <taxon>Eukaryota</taxon>
        <taxon>Viridiplantae</taxon>
        <taxon>Streptophyta</taxon>
        <taxon>Embryophyta</taxon>
        <taxon>Tracheophyta</taxon>
        <taxon>Spermatophyta</taxon>
        <taxon>Magnoliopsida</taxon>
        <taxon>eudicotyledons</taxon>
        <taxon>Gunneridae</taxon>
        <taxon>Pentapetalae</taxon>
        <taxon>rosids</taxon>
        <taxon>malvids</taxon>
        <taxon>Brassicales</taxon>
        <taxon>Brassicaceae</taxon>
        <taxon>Brassiceae</taxon>
        <taxon>Brassica</taxon>
    </lineage>
</organism>
<dbReference type="AlphaFoldDB" id="A0A8S9L205"/>
<dbReference type="Proteomes" id="UP000712281">
    <property type="component" value="Unassembled WGS sequence"/>
</dbReference>
<dbReference type="EMBL" id="QGKW02000717">
    <property type="protein sequence ID" value="KAF2599378.1"/>
    <property type="molecule type" value="Genomic_DNA"/>
</dbReference>
<evidence type="ECO:0000313" key="2">
    <source>
        <dbReference type="Proteomes" id="UP000712281"/>
    </source>
</evidence>
<sequence length="50" mass="5500">MEVNAGEQWELVSDVERWTTQLVTVLDRSKGLVVTPGLATTVVVLTSSFH</sequence>
<evidence type="ECO:0000313" key="1">
    <source>
        <dbReference type="EMBL" id="KAF2599378.1"/>
    </source>
</evidence>
<accession>A0A8S9L205</accession>
<proteinExistence type="predicted"/>
<protein>
    <submittedName>
        <fullName evidence="1">Uncharacterized protein</fullName>
    </submittedName>
</protein>
<gene>
    <name evidence="1" type="ORF">F2Q68_00010685</name>
</gene>
<name>A0A8S9L205_BRACR</name>
<comment type="caution">
    <text evidence="1">The sequence shown here is derived from an EMBL/GenBank/DDBJ whole genome shotgun (WGS) entry which is preliminary data.</text>
</comment>
<reference evidence="1" key="1">
    <citation type="submission" date="2019-12" db="EMBL/GenBank/DDBJ databases">
        <title>Genome sequencing and annotation of Brassica cretica.</title>
        <authorList>
            <person name="Studholme D.J."/>
            <person name="Sarris P.F."/>
        </authorList>
    </citation>
    <scope>NUCLEOTIDE SEQUENCE</scope>
    <source>
        <strain evidence="1">PFS-001/15</strain>
        <tissue evidence="1">Leaf</tissue>
    </source>
</reference>